<evidence type="ECO:0000256" key="3">
    <source>
        <dbReference type="ARBA" id="ARBA00022701"/>
    </source>
</evidence>
<feature type="binding site" evidence="9">
    <location>
        <begin position="91"/>
        <end position="98"/>
    </location>
    <ligand>
        <name>ATP</name>
        <dbReference type="ChEBI" id="CHEBI:30616"/>
    </ligand>
</feature>
<dbReference type="GO" id="GO:0008017">
    <property type="term" value="F:microtubule binding"/>
    <property type="evidence" value="ECO:0007669"/>
    <property type="project" value="InterPro"/>
</dbReference>
<dbReference type="GO" id="GO:0016787">
    <property type="term" value="F:hydrolase activity"/>
    <property type="evidence" value="ECO:0007669"/>
    <property type="project" value="UniProtKB-KW"/>
</dbReference>
<comment type="subcellular location">
    <subcellularLocation>
        <location evidence="1">Cytoplasm</location>
        <location evidence="1">Cytoskeleton</location>
    </subcellularLocation>
</comment>
<keyword evidence="15" id="KW-1185">Reference proteome</keyword>
<evidence type="ECO:0000256" key="11">
    <source>
        <dbReference type="SAM" id="Coils"/>
    </source>
</evidence>
<dbReference type="GO" id="GO:0007018">
    <property type="term" value="P:microtubule-based movement"/>
    <property type="evidence" value="ECO:0007669"/>
    <property type="project" value="InterPro"/>
</dbReference>
<evidence type="ECO:0000256" key="1">
    <source>
        <dbReference type="ARBA" id="ARBA00004245"/>
    </source>
</evidence>
<feature type="region of interest" description="Disordered" evidence="12">
    <location>
        <begin position="720"/>
        <end position="744"/>
    </location>
</feature>
<dbReference type="GO" id="GO:0005874">
    <property type="term" value="C:microtubule"/>
    <property type="evidence" value="ECO:0007669"/>
    <property type="project" value="UniProtKB-KW"/>
</dbReference>
<evidence type="ECO:0000256" key="7">
    <source>
        <dbReference type="ARBA" id="ARBA00023175"/>
    </source>
</evidence>
<evidence type="ECO:0000256" key="4">
    <source>
        <dbReference type="ARBA" id="ARBA00022741"/>
    </source>
</evidence>
<feature type="compositionally biased region" description="Basic residues" evidence="12">
    <location>
        <begin position="440"/>
        <end position="453"/>
    </location>
</feature>
<evidence type="ECO:0000256" key="5">
    <source>
        <dbReference type="ARBA" id="ARBA00022840"/>
    </source>
</evidence>
<dbReference type="GO" id="GO:0005524">
    <property type="term" value="F:ATP binding"/>
    <property type="evidence" value="ECO:0007669"/>
    <property type="project" value="UniProtKB-UniRule"/>
</dbReference>
<dbReference type="InterPro" id="IPR001752">
    <property type="entry name" value="Kinesin_motor_dom"/>
</dbReference>
<dbReference type="Gene3D" id="3.40.850.10">
    <property type="entry name" value="Kinesin motor domain"/>
    <property type="match status" value="1"/>
</dbReference>
<feature type="domain" description="Kinesin motor" evidence="13">
    <location>
        <begin position="5"/>
        <end position="332"/>
    </location>
</feature>
<feature type="coiled-coil region" evidence="11">
    <location>
        <begin position="499"/>
        <end position="585"/>
    </location>
</feature>
<feature type="compositionally biased region" description="Polar residues" evidence="12">
    <location>
        <begin position="465"/>
        <end position="474"/>
    </location>
</feature>
<accession>A0A3M7SRD7</accession>
<dbReference type="OrthoDB" id="3176171at2759"/>
<evidence type="ECO:0000256" key="12">
    <source>
        <dbReference type="SAM" id="MobiDB-lite"/>
    </source>
</evidence>
<keyword evidence="3 10" id="KW-0493">Microtubule</keyword>
<organism evidence="14 15">
    <name type="scientific">Brachionus plicatilis</name>
    <name type="common">Marine rotifer</name>
    <name type="synonym">Brachionus muelleri</name>
    <dbReference type="NCBI Taxonomy" id="10195"/>
    <lineage>
        <taxon>Eukaryota</taxon>
        <taxon>Metazoa</taxon>
        <taxon>Spiralia</taxon>
        <taxon>Gnathifera</taxon>
        <taxon>Rotifera</taxon>
        <taxon>Eurotatoria</taxon>
        <taxon>Monogononta</taxon>
        <taxon>Pseudotrocha</taxon>
        <taxon>Ploima</taxon>
        <taxon>Brachionidae</taxon>
        <taxon>Brachionus</taxon>
    </lineage>
</organism>
<reference evidence="14 15" key="1">
    <citation type="journal article" date="2018" name="Sci. Rep.">
        <title>Genomic signatures of local adaptation to the degree of environmental predictability in rotifers.</title>
        <authorList>
            <person name="Franch-Gras L."/>
            <person name="Hahn C."/>
            <person name="Garcia-Roger E.M."/>
            <person name="Carmona M.J."/>
            <person name="Serra M."/>
            <person name="Gomez A."/>
        </authorList>
    </citation>
    <scope>NUCLEOTIDE SEQUENCE [LARGE SCALE GENOMIC DNA]</scope>
    <source>
        <strain evidence="14">HYR1</strain>
    </source>
</reference>
<dbReference type="SUPFAM" id="SSF52540">
    <property type="entry name" value="P-loop containing nucleoside triphosphate hydrolases"/>
    <property type="match status" value="1"/>
</dbReference>
<dbReference type="Proteomes" id="UP000276133">
    <property type="component" value="Unassembled WGS sequence"/>
</dbReference>
<evidence type="ECO:0000313" key="15">
    <source>
        <dbReference type="Proteomes" id="UP000276133"/>
    </source>
</evidence>
<evidence type="ECO:0000256" key="6">
    <source>
        <dbReference type="ARBA" id="ARBA00023054"/>
    </source>
</evidence>
<keyword evidence="4 9" id="KW-0547">Nucleotide-binding</keyword>
<evidence type="ECO:0000259" key="13">
    <source>
        <dbReference type="PROSITE" id="PS50067"/>
    </source>
</evidence>
<proteinExistence type="inferred from homology"/>
<feature type="compositionally biased region" description="Polar residues" evidence="12">
    <location>
        <begin position="720"/>
        <end position="738"/>
    </location>
</feature>
<name>A0A3M7SRD7_BRAPC</name>
<keyword evidence="7 9" id="KW-0505">Motor protein</keyword>
<dbReference type="FunFam" id="3.40.850.10:FF:000029">
    <property type="entry name" value="Kinesin-like protein KIF17"/>
    <property type="match status" value="1"/>
</dbReference>
<evidence type="ECO:0000313" key="14">
    <source>
        <dbReference type="EMBL" id="RNA38255.1"/>
    </source>
</evidence>
<comment type="caution">
    <text evidence="14">The sequence shown here is derived from an EMBL/GenBank/DDBJ whole genome shotgun (WGS) entry which is preliminary data.</text>
</comment>
<feature type="region of interest" description="Disordered" evidence="12">
    <location>
        <begin position="431"/>
        <end position="479"/>
    </location>
</feature>
<evidence type="ECO:0000256" key="10">
    <source>
        <dbReference type="RuleBase" id="RU000394"/>
    </source>
</evidence>
<dbReference type="Pfam" id="PF00225">
    <property type="entry name" value="Kinesin"/>
    <property type="match status" value="1"/>
</dbReference>
<evidence type="ECO:0000256" key="8">
    <source>
        <dbReference type="ARBA" id="ARBA00023212"/>
    </source>
</evidence>
<keyword evidence="14" id="KW-0378">Hydrolase</keyword>
<dbReference type="EMBL" id="REGN01000897">
    <property type="protein sequence ID" value="RNA38255.1"/>
    <property type="molecule type" value="Genomic_DNA"/>
</dbReference>
<gene>
    <name evidence="14" type="ORF">BpHYR1_030556</name>
</gene>
<dbReference type="PROSITE" id="PS00411">
    <property type="entry name" value="KINESIN_MOTOR_1"/>
    <property type="match status" value="1"/>
</dbReference>
<evidence type="ECO:0000256" key="2">
    <source>
        <dbReference type="ARBA" id="ARBA00022490"/>
    </source>
</evidence>
<keyword evidence="6 11" id="KW-0175">Coiled coil</keyword>
<protein>
    <recommendedName>
        <fullName evidence="10">Kinesin-like protein</fullName>
    </recommendedName>
</protein>
<feature type="coiled-coil region" evidence="11">
    <location>
        <begin position="378"/>
        <end position="430"/>
    </location>
</feature>
<dbReference type="STRING" id="10195.A0A3M7SRD7"/>
<dbReference type="PANTHER" id="PTHR47969">
    <property type="entry name" value="CHROMOSOME-ASSOCIATED KINESIN KIF4A-RELATED"/>
    <property type="match status" value="1"/>
</dbReference>
<keyword evidence="2" id="KW-0963">Cytoplasm</keyword>
<dbReference type="PANTHER" id="PTHR47969:SF21">
    <property type="entry name" value="KINESIN-LIKE PROTEIN"/>
    <property type="match status" value="1"/>
</dbReference>
<dbReference type="InterPro" id="IPR027640">
    <property type="entry name" value="Kinesin-like_fam"/>
</dbReference>
<keyword evidence="5 9" id="KW-0067">ATP-binding</keyword>
<dbReference type="PRINTS" id="PR00380">
    <property type="entry name" value="KINESINHEAVY"/>
</dbReference>
<evidence type="ECO:0000256" key="9">
    <source>
        <dbReference type="PROSITE-ProRule" id="PRU00283"/>
    </source>
</evidence>
<sequence length="744" mass="85184">MSGESVKVVVRCRPMNQREKDLKCENIVKINSPQNTAQLVCPTEPDQPPKSFAFDGVYGIDSNTEAIYSDVGFPLVESVCEGYNGTVFAYGQTGCGKSFTMQGNAAQKGMIPRAFEHVFEAVSTDTSKKYLIRASYLEIYNENVRDLLGKDNKSSLDLHEHPEKGVYVSNLSWHECKQVVDCDKLMDKGNKNRSVGSTLMNADSSRSHSIFTINVEMCEKDNEGEEHYRAGKLNLVDLAGSERQSKTGASGDRLKEATKINLSLSALGNVISALVDGKSKHVPYRDSKLTRLLQDSLGGNTKTLMIAALSPAADNYEETLSTLRYANRAKNIKNKPKINEDPKDAMLRELQEEIKILKLQLAGKEPIQAVVTNNSMSSEQIEAEKEKLRQEFESTIHELQNQYEEEKMSKEALMKKMDTIKNQYDNQINLLDESGPSKLRPGKPKSSKNKKQKKTPENGEVADLTDSSQNMSESNDPEQRLHKLEEMVVGGEQANNEELKKKRIKKKKYAEERKKLSETLKKGDDEEFMLRVYDSVQEEVQYKTKLLEKEKEKAKFLQNEVDDLQREFEREREEYLDMIRKQEKQIKLVSKLNQKIQPLIPNDCNYYNMDKIQMIAIWSEEIQDWILPDLKREKLSLPSMTSNENDLDITNGQLEIYEDNGYSQIPQQQVLLQSRKQDSFSQFMPSREPEIDRYRLKLENSQYDGSNYFKNRRQSELLSQTQDLKSNGRLSPISSSKNGTRRFY</sequence>
<dbReference type="AlphaFoldDB" id="A0A3M7SRD7"/>
<dbReference type="GO" id="GO:0003777">
    <property type="term" value="F:microtubule motor activity"/>
    <property type="evidence" value="ECO:0007669"/>
    <property type="project" value="InterPro"/>
</dbReference>
<dbReference type="SMART" id="SM00129">
    <property type="entry name" value="KISc"/>
    <property type="match status" value="1"/>
</dbReference>
<comment type="similarity">
    <text evidence="9 10">Belongs to the TRAFAC class myosin-kinesin ATPase superfamily. Kinesin family.</text>
</comment>
<dbReference type="InterPro" id="IPR019821">
    <property type="entry name" value="Kinesin_motor_CS"/>
</dbReference>
<dbReference type="PROSITE" id="PS50067">
    <property type="entry name" value="KINESIN_MOTOR_2"/>
    <property type="match status" value="1"/>
</dbReference>
<dbReference type="InterPro" id="IPR027417">
    <property type="entry name" value="P-loop_NTPase"/>
</dbReference>
<dbReference type="InterPro" id="IPR036961">
    <property type="entry name" value="Kinesin_motor_dom_sf"/>
</dbReference>
<keyword evidence="8" id="KW-0206">Cytoskeleton</keyword>